<dbReference type="Proteomes" id="UP000664882">
    <property type="component" value="Unassembled WGS sequence"/>
</dbReference>
<gene>
    <name evidence="2" type="ORF">J3U76_11345</name>
</gene>
<feature type="signal peptide" evidence="1">
    <location>
        <begin position="1"/>
        <end position="20"/>
    </location>
</feature>
<evidence type="ECO:0000313" key="3">
    <source>
        <dbReference type="Proteomes" id="UP000664882"/>
    </source>
</evidence>
<evidence type="ECO:0000313" key="2">
    <source>
        <dbReference type="EMBL" id="MBO1520210.1"/>
    </source>
</evidence>
<dbReference type="PROSITE" id="PS51257">
    <property type="entry name" value="PROKAR_LIPOPROTEIN"/>
    <property type="match status" value="1"/>
</dbReference>
<sequence>MRIILWCSILLLTGCTTAYSQSLTLEPLSRFNKQLAETSGLISWQQGFISHNDSGHHAALFILTIDGEIIDQRPVAADHNDWEDIAVRGNTVYLADIGNNHGRRRDLSILPLTLHQNEQSHFKPPPHQHNFDAEALTWVDDELWLLTKRWLDQKTTLYKVPTTANTRPLKAWQQLNPKMLVTGAEFDKQTSTLLLLGYSRSWWHRKAWVWLYPVKNGRVLEHQGKRLQLSENGQFEGITLGQDGFIYVTREGNSTNLFRSHLSLTDILEEK</sequence>
<dbReference type="EMBL" id="JAGDFX010000013">
    <property type="protein sequence ID" value="MBO1520210.1"/>
    <property type="molecule type" value="Genomic_DNA"/>
</dbReference>
<keyword evidence="3" id="KW-1185">Reference proteome</keyword>
<accession>A0ABS3NI55</accession>
<feature type="chain" id="PRO_5045050469" description="Phytase-like domain-containing protein" evidence="1">
    <location>
        <begin position="21"/>
        <end position="271"/>
    </location>
</feature>
<organism evidence="2 3">
    <name type="scientific">Oceanisphaera pacifica</name>
    <dbReference type="NCBI Taxonomy" id="2818389"/>
    <lineage>
        <taxon>Bacteria</taxon>
        <taxon>Pseudomonadati</taxon>
        <taxon>Pseudomonadota</taxon>
        <taxon>Gammaproteobacteria</taxon>
        <taxon>Aeromonadales</taxon>
        <taxon>Aeromonadaceae</taxon>
        <taxon>Oceanisphaera</taxon>
    </lineage>
</organism>
<evidence type="ECO:0000256" key="1">
    <source>
        <dbReference type="SAM" id="SignalP"/>
    </source>
</evidence>
<dbReference type="RefSeq" id="WP_208006086.1">
    <property type="nucleotide sequence ID" value="NZ_JAGDFX010000013.1"/>
</dbReference>
<comment type="caution">
    <text evidence="2">The sequence shown here is derived from an EMBL/GenBank/DDBJ whole genome shotgun (WGS) entry which is preliminary data.</text>
</comment>
<evidence type="ECO:0008006" key="4">
    <source>
        <dbReference type="Google" id="ProtNLM"/>
    </source>
</evidence>
<protein>
    <recommendedName>
        <fullName evidence="4">Phytase-like domain-containing protein</fullName>
    </recommendedName>
</protein>
<name>A0ABS3NI55_9GAMM</name>
<proteinExistence type="predicted"/>
<reference evidence="2 3" key="1">
    <citation type="submission" date="2021-03" db="EMBL/GenBank/DDBJ databases">
        <title>Oceanisphaera sp. nov., isolated from the intestine.</title>
        <authorList>
            <person name="Zhao L.-H."/>
            <person name="Shi L.-F."/>
        </authorList>
    </citation>
    <scope>NUCLEOTIDE SEQUENCE [LARGE SCALE GENOMIC DNA]</scope>
    <source>
        <strain evidence="2 3">DM8</strain>
    </source>
</reference>
<keyword evidence="1" id="KW-0732">Signal</keyword>